<dbReference type="AlphaFoldDB" id="A0A1S1HD01"/>
<dbReference type="InterPro" id="IPR000835">
    <property type="entry name" value="HTH_MarR-typ"/>
</dbReference>
<dbReference type="OrthoDB" id="582199at2"/>
<keyword evidence="3" id="KW-0804">Transcription</keyword>
<dbReference type="PRINTS" id="PR00598">
    <property type="entry name" value="HTHMARR"/>
</dbReference>
<dbReference type="SUPFAM" id="SSF46785">
    <property type="entry name" value="Winged helix' DNA-binding domain"/>
    <property type="match status" value="1"/>
</dbReference>
<keyword evidence="6" id="KW-1185">Reference proteome</keyword>
<dbReference type="RefSeq" id="WP_070933217.1">
    <property type="nucleotide sequence ID" value="NZ_MIPT01000001.1"/>
</dbReference>
<evidence type="ECO:0000256" key="1">
    <source>
        <dbReference type="ARBA" id="ARBA00023015"/>
    </source>
</evidence>
<dbReference type="InterPro" id="IPR036390">
    <property type="entry name" value="WH_DNA-bd_sf"/>
</dbReference>
<gene>
    <name evidence="5" type="primary">slyA_1</name>
    <name evidence="5" type="ORF">BHE75_01316</name>
</gene>
<dbReference type="InterPro" id="IPR023187">
    <property type="entry name" value="Tscrpt_reg_MarR-type_CS"/>
</dbReference>
<reference evidence="5 6" key="1">
    <citation type="submission" date="2016-09" db="EMBL/GenBank/DDBJ databases">
        <title>Metabolic pathway, cell adaptation mechanisms and a novel monoxygenase revealed through proteogenomic-transcription analysis of a Sphingomonas haloaromaticamans strain degrading the fungicide ortho-phenylphenol.</title>
        <authorList>
            <person name="Perruchon C."/>
            <person name="Papadopoulou E.S."/>
            <person name="Rousidou C."/>
            <person name="Vasileiadis S."/>
            <person name="Tanou G."/>
            <person name="Amoutzias G."/>
            <person name="Molassiotis A."/>
            <person name="Karpouzas D.G."/>
        </authorList>
    </citation>
    <scope>NUCLEOTIDE SEQUENCE [LARGE SCALE GENOMIC DNA]</scope>
    <source>
        <strain evidence="5 6">P3</strain>
    </source>
</reference>
<dbReference type="PANTHER" id="PTHR42756">
    <property type="entry name" value="TRANSCRIPTIONAL REGULATOR, MARR"/>
    <property type="match status" value="1"/>
</dbReference>
<evidence type="ECO:0000259" key="4">
    <source>
        <dbReference type="PROSITE" id="PS50995"/>
    </source>
</evidence>
<evidence type="ECO:0000256" key="3">
    <source>
        <dbReference type="ARBA" id="ARBA00023163"/>
    </source>
</evidence>
<dbReference type="GO" id="GO:0003700">
    <property type="term" value="F:DNA-binding transcription factor activity"/>
    <property type="evidence" value="ECO:0007669"/>
    <property type="project" value="InterPro"/>
</dbReference>
<evidence type="ECO:0000256" key="2">
    <source>
        <dbReference type="ARBA" id="ARBA00023125"/>
    </source>
</evidence>
<dbReference type="PROSITE" id="PS50995">
    <property type="entry name" value="HTH_MARR_2"/>
    <property type="match status" value="1"/>
</dbReference>
<evidence type="ECO:0000313" key="5">
    <source>
        <dbReference type="EMBL" id="OHT19331.1"/>
    </source>
</evidence>
<dbReference type="InterPro" id="IPR036388">
    <property type="entry name" value="WH-like_DNA-bd_sf"/>
</dbReference>
<dbReference type="Pfam" id="PF01047">
    <property type="entry name" value="MarR"/>
    <property type="match status" value="1"/>
</dbReference>
<proteinExistence type="predicted"/>
<dbReference type="GO" id="GO:0003677">
    <property type="term" value="F:DNA binding"/>
    <property type="evidence" value="ECO:0007669"/>
    <property type="project" value="UniProtKB-KW"/>
</dbReference>
<name>A0A1S1HD01_9SPHN</name>
<evidence type="ECO:0000313" key="6">
    <source>
        <dbReference type="Proteomes" id="UP000179467"/>
    </source>
</evidence>
<keyword evidence="1" id="KW-0805">Transcription regulation</keyword>
<organism evidence="5 6">
    <name type="scientific">Edaphosphingomonas haloaromaticamans</name>
    <dbReference type="NCBI Taxonomy" id="653954"/>
    <lineage>
        <taxon>Bacteria</taxon>
        <taxon>Pseudomonadati</taxon>
        <taxon>Pseudomonadota</taxon>
        <taxon>Alphaproteobacteria</taxon>
        <taxon>Sphingomonadales</taxon>
        <taxon>Rhizorhabdaceae</taxon>
        <taxon>Edaphosphingomonas</taxon>
    </lineage>
</organism>
<dbReference type="Proteomes" id="UP000179467">
    <property type="component" value="Unassembled WGS sequence"/>
</dbReference>
<dbReference type="PANTHER" id="PTHR42756:SF1">
    <property type="entry name" value="TRANSCRIPTIONAL REPRESSOR OF EMRAB OPERON"/>
    <property type="match status" value="1"/>
</dbReference>
<protein>
    <submittedName>
        <fullName evidence="5">Transcriptional regulator SlyA</fullName>
    </submittedName>
</protein>
<feature type="domain" description="HTH marR-type" evidence="4">
    <location>
        <begin position="7"/>
        <end position="140"/>
    </location>
</feature>
<keyword evidence="2" id="KW-0238">DNA-binding</keyword>
<comment type="caution">
    <text evidence="5">The sequence shown here is derived from an EMBL/GenBank/DDBJ whole genome shotgun (WGS) entry which is preliminary data.</text>
</comment>
<dbReference type="PROSITE" id="PS01117">
    <property type="entry name" value="HTH_MARR_1"/>
    <property type="match status" value="1"/>
</dbReference>
<sequence>MPRYESERRLAMRLLPLARQWRQLGDQMLAGLGVSTSTGWCLIHLARMGDEARQADLARVVEVAEATLVRTLHQLEGAGLIARKPDPEDGRVNRIHLTAEGHALAERIEERLAALRHDLLDGISDADLEATLRLCEILADRLSMKRGQGA</sequence>
<dbReference type="SMART" id="SM00347">
    <property type="entry name" value="HTH_MARR"/>
    <property type="match status" value="1"/>
</dbReference>
<accession>A0A1S1HD01</accession>
<dbReference type="EMBL" id="MIPT01000001">
    <property type="protein sequence ID" value="OHT19331.1"/>
    <property type="molecule type" value="Genomic_DNA"/>
</dbReference>
<dbReference type="Gene3D" id="1.10.10.10">
    <property type="entry name" value="Winged helix-like DNA-binding domain superfamily/Winged helix DNA-binding domain"/>
    <property type="match status" value="1"/>
</dbReference>